<dbReference type="SUPFAM" id="SSF53187">
    <property type="entry name" value="Zn-dependent exopeptidases"/>
    <property type="match status" value="1"/>
</dbReference>
<dbReference type="AlphaFoldDB" id="A0A7R9BH35"/>
<comment type="similarity">
    <text evidence="3">Belongs to the peptidase M28 family.</text>
</comment>
<evidence type="ECO:0000256" key="7">
    <source>
        <dbReference type="ARBA" id="ARBA00022801"/>
    </source>
</evidence>
<evidence type="ECO:0000256" key="9">
    <source>
        <dbReference type="ARBA" id="ARBA00022833"/>
    </source>
</evidence>
<dbReference type="CDD" id="cd03875">
    <property type="entry name" value="M28_Fxna_like"/>
    <property type="match status" value="1"/>
</dbReference>
<dbReference type="Pfam" id="PF22248">
    <property type="entry name" value="ERMP1_C"/>
    <property type="match status" value="1"/>
</dbReference>
<keyword evidence="11" id="KW-0482">Metalloprotease</keyword>
<dbReference type="GO" id="GO:0005789">
    <property type="term" value="C:endoplasmic reticulum membrane"/>
    <property type="evidence" value="ECO:0007669"/>
    <property type="project" value="UniProtKB-SubCell"/>
</dbReference>
<dbReference type="PANTHER" id="PTHR12147:SF22">
    <property type="entry name" value="ENDOPLASMIC RETICULUM METALLOPEPTIDASE 1"/>
    <property type="match status" value="1"/>
</dbReference>
<comment type="subcellular location">
    <subcellularLocation>
        <location evidence="2">Endoplasmic reticulum membrane</location>
        <topology evidence="2">Multi-pass membrane protein</topology>
    </subcellularLocation>
</comment>
<evidence type="ECO:0000313" key="19">
    <source>
        <dbReference type="Proteomes" id="UP000678499"/>
    </source>
</evidence>
<evidence type="ECO:0000256" key="14">
    <source>
        <dbReference type="ARBA" id="ARBA00078796"/>
    </source>
</evidence>
<reference evidence="18" key="1">
    <citation type="submission" date="2020-11" db="EMBL/GenBank/DDBJ databases">
        <authorList>
            <person name="Tran Van P."/>
        </authorList>
    </citation>
    <scope>NUCLEOTIDE SEQUENCE</scope>
</reference>
<evidence type="ECO:0000256" key="1">
    <source>
        <dbReference type="ARBA" id="ARBA00001947"/>
    </source>
</evidence>
<dbReference type="InterPro" id="IPR048024">
    <property type="entry name" value="Fxna-like_M28_dom"/>
</dbReference>
<evidence type="ECO:0000256" key="3">
    <source>
        <dbReference type="ARBA" id="ARBA00010918"/>
    </source>
</evidence>
<protein>
    <recommendedName>
        <fullName evidence="14">FXNA-like protease</fullName>
    </recommendedName>
</protein>
<dbReference type="EMBL" id="CAJPEX010000371">
    <property type="protein sequence ID" value="CAG0915360.1"/>
    <property type="molecule type" value="Genomic_DNA"/>
</dbReference>
<keyword evidence="5 15" id="KW-0812">Transmembrane</keyword>
<dbReference type="OrthoDB" id="76293at2759"/>
<evidence type="ECO:0000313" key="18">
    <source>
        <dbReference type="EMBL" id="CAD7275208.1"/>
    </source>
</evidence>
<keyword evidence="12 15" id="KW-0472">Membrane</keyword>
<dbReference type="EMBL" id="OA882408">
    <property type="protein sequence ID" value="CAD7275208.1"/>
    <property type="molecule type" value="Genomic_DNA"/>
</dbReference>
<feature type="transmembrane region" description="Helical" evidence="15">
    <location>
        <begin position="388"/>
        <end position="409"/>
    </location>
</feature>
<accession>A0A7R9BH35</accession>
<dbReference type="GO" id="GO:0046872">
    <property type="term" value="F:metal ion binding"/>
    <property type="evidence" value="ECO:0007669"/>
    <property type="project" value="UniProtKB-KW"/>
</dbReference>
<evidence type="ECO:0000256" key="10">
    <source>
        <dbReference type="ARBA" id="ARBA00022989"/>
    </source>
</evidence>
<dbReference type="Proteomes" id="UP000678499">
    <property type="component" value="Unassembled WGS sequence"/>
</dbReference>
<keyword evidence="19" id="KW-1185">Reference proteome</keyword>
<keyword evidence="13" id="KW-0325">Glycoprotein</keyword>
<name>A0A7R9BH35_9CRUS</name>
<feature type="transmembrane region" description="Helical" evidence="15">
    <location>
        <begin position="357"/>
        <end position="382"/>
    </location>
</feature>
<evidence type="ECO:0000256" key="12">
    <source>
        <dbReference type="ARBA" id="ARBA00023136"/>
    </source>
</evidence>
<dbReference type="InterPro" id="IPR007484">
    <property type="entry name" value="Peptidase_M28"/>
</dbReference>
<dbReference type="GO" id="GO:0008235">
    <property type="term" value="F:metalloexopeptidase activity"/>
    <property type="evidence" value="ECO:0007669"/>
    <property type="project" value="InterPro"/>
</dbReference>
<feature type="domain" description="Endoplasmic reticulum metallopeptidase 1-like C-terminal" evidence="17">
    <location>
        <begin position="424"/>
        <end position="655"/>
    </location>
</feature>
<proteinExistence type="inferred from homology"/>
<feature type="domain" description="Peptidase M28" evidence="16">
    <location>
        <begin position="163"/>
        <end position="287"/>
    </location>
</feature>
<dbReference type="Gene3D" id="3.40.630.10">
    <property type="entry name" value="Zn peptidases"/>
    <property type="match status" value="2"/>
</dbReference>
<dbReference type="GO" id="GO:0006508">
    <property type="term" value="P:proteolysis"/>
    <property type="evidence" value="ECO:0007669"/>
    <property type="project" value="UniProtKB-KW"/>
</dbReference>
<keyword evidence="6" id="KW-0479">Metal-binding</keyword>
<evidence type="ECO:0000256" key="8">
    <source>
        <dbReference type="ARBA" id="ARBA00022824"/>
    </source>
</evidence>
<evidence type="ECO:0000256" key="11">
    <source>
        <dbReference type="ARBA" id="ARBA00023049"/>
    </source>
</evidence>
<evidence type="ECO:0000259" key="17">
    <source>
        <dbReference type="Pfam" id="PF22248"/>
    </source>
</evidence>
<sequence length="660" mass="73469">MSKPDGPVQQEGKHAGWKVEMSHQVASGSFSLLFLDNYTNVYENIQNIAVRIDPGAGNDDDALLVNCHFDSPVGSPDGPVQQKGKHAGWKVEMSHQVASGSFSLLFLDNYTNVYENIQNIAVRIDPGVDNDDDALLVNCHFDSPVGSPGASDDAVNCATMLEVLRGAHAFITQHPWRKQAKILINLEAAGSGGREILFQAGPRASWLVEIYKQATSFPVSSGFWQDIFDTGAIPSDTDFRIFRDYGGMSGLDIAFVKNGYVYHTEYDEEKRIPAETVQRIGENLHKLILALGSADWPRDNADSLRVHFDFAGLYLLTYGSTVRHLLTLLAFLATAFLMKNHAISGHRRLSVYAKQVVVSTTAVLLSWACGAIANVCVAGLMASLHTTMAYYGSMSWIVPLYVVPAWGAMSACQRLVSEWQAGKHFGRSYHTIDAGSNDTLEKQDSGFWTPVLDWNTPTALYEAVPQMRRAERSNLKEDHCQKRLWCHAPYLIPAINLAPTSVIVHAPPPTIKVRMKMQHFREIHEQRNIKTINYTTSLTNGPDHIAIVVSPTSGWKIARWSFHETVTASLADPLNGQPNYYVFYSHGLPPTTPLVFWIQIQQTGEENQGSEDVKLEMLIISSYQHGAPLNDAKFQEYRRQFPDWALTIPSAATIDVIRRH</sequence>
<keyword evidence="9" id="KW-0862">Zinc</keyword>
<dbReference type="Pfam" id="PF04389">
    <property type="entry name" value="Peptidase_M28"/>
    <property type="match status" value="1"/>
</dbReference>
<evidence type="ECO:0000256" key="2">
    <source>
        <dbReference type="ARBA" id="ARBA00004477"/>
    </source>
</evidence>
<evidence type="ECO:0000256" key="6">
    <source>
        <dbReference type="ARBA" id="ARBA00022723"/>
    </source>
</evidence>
<keyword evidence="7" id="KW-0378">Hydrolase</keyword>
<evidence type="ECO:0000256" key="15">
    <source>
        <dbReference type="SAM" id="Phobius"/>
    </source>
</evidence>
<dbReference type="InterPro" id="IPR045175">
    <property type="entry name" value="M28_fam"/>
</dbReference>
<organism evidence="18">
    <name type="scientific">Notodromas monacha</name>
    <dbReference type="NCBI Taxonomy" id="399045"/>
    <lineage>
        <taxon>Eukaryota</taxon>
        <taxon>Metazoa</taxon>
        <taxon>Ecdysozoa</taxon>
        <taxon>Arthropoda</taxon>
        <taxon>Crustacea</taxon>
        <taxon>Oligostraca</taxon>
        <taxon>Ostracoda</taxon>
        <taxon>Podocopa</taxon>
        <taxon>Podocopida</taxon>
        <taxon>Cypridocopina</taxon>
        <taxon>Cypridoidea</taxon>
        <taxon>Cyprididae</taxon>
        <taxon>Notodromas</taxon>
    </lineage>
</organism>
<comment type="cofactor">
    <cofactor evidence="1">
        <name>Zn(2+)</name>
        <dbReference type="ChEBI" id="CHEBI:29105"/>
    </cofactor>
</comment>
<evidence type="ECO:0000256" key="4">
    <source>
        <dbReference type="ARBA" id="ARBA00022670"/>
    </source>
</evidence>
<evidence type="ECO:0000256" key="5">
    <source>
        <dbReference type="ARBA" id="ARBA00022692"/>
    </source>
</evidence>
<dbReference type="FunFam" id="3.40.630.10:FF:000008">
    <property type="entry name" value="Endoplasmic reticulum metallopeptidase 1"/>
    <property type="match status" value="1"/>
</dbReference>
<evidence type="ECO:0000256" key="13">
    <source>
        <dbReference type="ARBA" id="ARBA00023180"/>
    </source>
</evidence>
<dbReference type="PANTHER" id="PTHR12147">
    <property type="entry name" value="METALLOPEPTIDASE M28 FAMILY MEMBER"/>
    <property type="match status" value="1"/>
</dbReference>
<keyword evidence="8" id="KW-0256">Endoplasmic reticulum</keyword>
<dbReference type="InterPro" id="IPR053973">
    <property type="entry name" value="ERMP1-like_C"/>
</dbReference>
<evidence type="ECO:0000259" key="16">
    <source>
        <dbReference type="Pfam" id="PF04389"/>
    </source>
</evidence>
<gene>
    <name evidence="18" type="ORF">NMOB1V02_LOCUS3008</name>
</gene>
<keyword evidence="4" id="KW-0645">Protease</keyword>
<feature type="transmembrane region" description="Helical" evidence="15">
    <location>
        <begin position="313"/>
        <end position="337"/>
    </location>
</feature>
<keyword evidence="10 15" id="KW-1133">Transmembrane helix</keyword>